<accession>A0ABN0NCU7</accession>
<evidence type="ECO:0008006" key="3">
    <source>
        <dbReference type="Google" id="ProtNLM"/>
    </source>
</evidence>
<protein>
    <recommendedName>
        <fullName evidence="3">Tetratricopeptide repeat protein</fullName>
    </recommendedName>
</protein>
<dbReference type="Proteomes" id="UP000016426">
    <property type="component" value="Unassembled WGS sequence"/>
</dbReference>
<comment type="caution">
    <text evidence="1">The sequence shown here is derived from an EMBL/GenBank/DDBJ whole genome shotgun (WGS) entry which is preliminary data.</text>
</comment>
<reference evidence="1 2" key="1">
    <citation type="journal article" date="2013" name="Genome Announc.">
        <title>Genome Sequence of the Pigment-Producing Bacterium Pseudogulbenkiania ferrooxidans, Isolated from Loktak Lake.</title>
        <authorList>
            <person name="Puranik S."/>
            <person name="Talkal R."/>
            <person name="Qureshi A."/>
            <person name="Khardenavis A."/>
            <person name="Kapley A."/>
            <person name="Purohit H.J."/>
        </authorList>
    </citation>
    <scope>NUCLEOTIDE SEQUENCE [LARGE SCALE GENOMIC DNA]</scope>
    <source>
        <strain evidence="1 2">EGD-HP2</strain>
    </source>
</reference>
<dbReference type="RefSeq" id="WP_021475011.1">
    <property type="nucleotide sequence ID" value="NZ_AVPH01000008.1"/>
</dbReference>
<keyword evidence="2" id="KW-1185">Reference proteome</keyword>
<dbReference type="EMBL" id="AVPH01000008">
    <property type="protein sequence ID" value="ERE20669.1"/>
    <property type="molecule type" value="Genomic_DNA"/>
</dbReference>
<proteinExistence type="predicted"/>
<name>A0ABN0NCU7_9NEIS</name>
<sequence length="119" mass="13185">MALFIAAAVSLAVVQRAGCNQRYLARHMDELEKLERDPARRGEAHTFSLGCLAMRYAHYGVARAAFLDELPQAANPAPALHNLARLEMLTGDVQRAEDILAAQEAVEPDHPKTRRVRVL</sequence>
<evidence type="ECO:0000313" key="1">
    <source>
        <dbReference type="EMBL" id="ERE20669.1"/>
    </source>
</evidence>
<gene>
    <name evidence="1" type="ORF">O166_18600</name>
</gene>
<organism evidence="1 2">
    <name type="scientific">Pseudogulbenkiania ferrooxidans EGD-HP2</name>
    <dbReference type="NCBI Taxonomy" id="1388764"/>
    <lineage>
        <taxon>Bacteria</taxon>
        <taxon>Pseudomonadati</taxon>
        <taxon>Pseudomonadota</taxon>
        <taxon>Betaproteobacteria</taxon>
        <taxon>Neisseriales</taxon>
        <taxon>Chromobacteriaceae</taxon>
        <taxon>Pseudogulbenkiania</taxon>
    </lineage>
</organism>
<evidence type="ECO:0000313" key="2">
    <source>
        <dbReference type="Proteomes" id="UP000016426"/>
    </source>
</evidence>